<gene>
    <name evidence="2" type="ORF">N7449_002720</name>
</gene>
<feature type="transmembrane region" description="Helical" evidence="1">
    <location>
        <begin position="588"/>
        <end position="607"/>
    </location>
</feature>
<feature type="transmembrane region" description="Helical" evidence="1">
    <location>
        <begin position="684"/>
        <end position="702"/>
    </location>
</feature>
<keyword evidence="3" id="KW-1185">Reference proteome</keyword>
<reference evidence="2" key="1">
    <citation type="submission" date="2022-11" db="EMBL/GenBank/DDBJ databases">
        <authorList>
            <person name="Petersen C."/>
        </authorList>
    </citation>
    <scope>NUCLEOTIDE SEQUENCE</scope>
    <source>
        <strain evidence="2">IBT 20477</strain>
    </source>
</reference>
<evidence type="ECO:0008006" key="4">
    <source>
        <dbReference type="Google" id="ProtNLM"/>
    </source>
</evidence>
<evidence type="ECO:0000256" key="1">
    <source>
        <dbReference type="SAM" id="Phobius"/>
    </source>
</evidence>
<feature type="transmembrane region" description="Helical" evidence="1">
    <location>
        <begin position="619"/>
        <end position="648"/>
    </location>
</feature>
<keyword evidence="1" id="KW-0472">Membrane</keyword>
<dbReference type="PANTHER" id="PTHR35205:SF1">
    <property type="entry name" value="ZU5 DOMAIN-CONTAINING PROTEIN"/>
    <property type="match status" value="1"/>
</dbReference>
<protein>
    <recommendedName>
        <fullName evidence="4">NB-ARC domain-containing protein</fullName>
    </recommendedName>
</protein>
<comment type="caution">
    <text evidence="2">The sequence shown here is derived from an EMBL/GenBank/DDBJ whole genome shotgun (WGS) entry which is preliminary data.</text>
</comment>
<dbReference type="AlphaFoldDB" id="A0A9W9T3U6"/>
<dbReference type="Gene3D" id="3.40.50.300">
    <property type="entry name" value="P-loop containing nucleotide triphosphate hydrolases"/>
    <property type="match status" value="1"/>
</dbReference>
<dbReference type="EMBL" id="JAPQKQ010000002">
    <property type="protein sequence ID" value="KAJ5208341.1"/>
    <property type="molecule type" value="Genomic_DNA"/>
</dbReference>
<accession>A0A9W9T3U6</accession>
<dbReference type="InterPro" id="IPR027417">
    <property type="entry name" value="P-loop_NTPase"/>
</dbReference>
<name>A0A9W9T3U6_9EURO</name>
<sequence length="706" mass="81228">MLIESHDLYKQGVFDVLFDHTKFPPFYHFVGRDWELAEIRKHLHPVNRIVILQGISGIGKSQIALAYAIKHARKSRAVDRTTVTPEHEYGAIFWLDASSERRLMSSFLGIASRICDNHHSFIHLQEIVEEGNAAAAVDAVKRWLSLNMNDRWLLVYDGYNIQEDAFGLQPRTFDLQAFLPQVPQGDIIVTTNNPDVELTGQLIRVQRLTDVHQCVKILSLVSQRPTAMKDPEAYKLADELGGMPCALDSAGRYLSSNESSISYKDYLKLYREKWQQSQTFIGAPKRPAFITWEIALTQIRQENEEAFELAISWVFFDHQDIWRELLLPEFGNFIGVTGIEDVHSFNEVMRTLCRYGFVEIGPDLSSHAQNSRGYSMHKYVHSWMTSALCDKESQVSAVDSLHFLGHMALHSATKVYKGHADCFRFLPHADRCLYLISKGFMEPSEDDTLFYQGAINFLSSYYLYASEWVSSAYGSADSNNINFRKPRVSYWRNVSLQRFIALQYANHLDNIGVPYPEKLLLAKAEKLCQISLGMGTLSSDPSARIWALRDLVGVHSRRSQIWKLFQTLIEIARLENELNDRPRYKNRTTIFIVFLALTFLPTGYWFIRAVGYIFGTCSYFISVVFSLRFPVLDVILLSLTGCATWAMFATLRRFSERWKMSLLWFGLVIVIETAKWVVKQNTPFGFAFWILQFYWTAPVLMYEGFG</sequence>
<feature type="transmembrane region" description="Helical" evidence="1">
    <location>
        <begin position="660"/>
        <end position="678"/>
    </location>
</feature>
<dbReference type="PANTHER" id="PTHR35205">
    <property type="entry name" value="NB-ARC AND TPR DOMAIN PROTEIN"/>
    <property type="match status" value="1"/>
</dbReference>
<keyword evidence="1" id="KW-1133">Transmembrane helix</keyword>
<organism evidence="2 3">
    <name type="scientific">Penicillium cf. viridicatum</name>
    <dbReference type="NCBI Taxonomy" id="2972119"/>
    <lineage>
        <taxon>Eukaryota</taxon>
        <taxon>Fungi</taxon>
        <taxon>Dikarya</taxon>
        <taxon>Ascomycota</taxon>
        <taxon>Pezizomycotina</taxon>
        <taxon>Eurotiomycetes</taxon>
        <taxon>Eurotiomycetidae</taxon>
        <taxon>Eurotiales</taxon>
        <taxon>Aspergillaceae</taxon>
        <taxon>Penicillium</taxon>
    </lineage>
</organism>
<keyword evidence="1" id="KW-0812">Transmembrane</keyword>
<dbReference type="SUPFAM" id="SSF52540">
    <property type="entry name" value="P-loop containing nucleoside triphosphate hydrolases"/>
    <property type="match status" value="1"/>
</dbReference>
<evidence type="ECO:0000313" key="3">
    <source>
        <dbReference type="Proteomes" id="UP001150942"/>
    </source>
</evidence>
<dbReference type="OrthoDB" id="1577640at2759"/>
<reference evidence="2" key="2">
    <citation type="journal article" date="2023" name="IMA Fungus">
        <title>Comparative genomic study of the Penicillium genus elucidates a diverse pangenome and 15 lateral gene transfer events.</title>
        <authorList>
            <person name="Petersen C."/>
            <person name="Sorensen T."/>
            <person name="Nielsen M.R."/>
            <person name="Sondergaard T.E."/>
            <person name="Sorensen J.L."/>
            <person name="Fitzpatrick D.A."/>
            <person name="Frisvad J.C."/>
            <person name="Nielsen K.L."/>
        </authorList>
    </citation>
    <scope>NUCLEOTIDE SEQUENCE</scope>
    <source>
        <strain evidence="2">IBT 20477</strain>
    </source>
</reference>
<dbReference type="Proteomes" id="UP001150942">
    <property type="component" value="Unassembled WGS sequence"/>
</dbReference>
<evidence type="ECO:0000313" key="2">
    <source>
        <dbReference type="EMBL" id="KAJ5208341.1"/>
    </source>
</evidence>
<proteinExistence type="predicted"/>